<sequence length="38" mass="4141">MRLARSSADHGKAGDSKNYPAIEKSAIDYVKQGCSQRT</sequence>
<accession>A0A160TV83</accession>
<feature type="region of interest" description="Disordered" evidence="1">
    <location>
        <begin position="1"/>
        <end position="22"/>
    </location>
</feature>
<evidence type="ECO:0000256" key="1">
    <source>
        <dbReference type="SAM" id="MobiDB-lite"/>
    </source>
</evidence>
<organism evidence="2">
    <name type="scientific">hydrothermal vent metagenome</name>
    <dbReference type="NCBI Taxonomy" id="652676"/>
    <lineage>
        <taxon>unclassified sequences</taxon>
        <taxon>metagenomes</taxon>
        <taxon>ecological metagenomes</taxon>
    </lineage>
</organism>
<proteinExistence type="predicted"/>
<gene>
    <name evidence="2" type="ORF">MGWOODY_XGa870</name>
</gene>
<dbReference type="EMBL" id="CZRL01000104">
    <property type="protein sequence ID" value="CUS54600.1"/>
    <property type="molecule type" value="Genomic_DNA"/>
</dbReference>
<reference evidence="2" key="1">
    <citation type="submission" date="2015-10" db="EMBL/GenBank/DDBJ databases">
        <authorList>
            <person name="Gilbert D.G."/>
        </authorList>
    </citation>
    <scope>NUCLEOTIDE SEQUENCE</scope>
</reference>
<protein>
    <submittedName>
        <fullName evidence="2">Uncharacterized protein</fullName>
    </submittedName>
</protein>
<evidence type="ECO:0000313" key="2">
    <source>
        <dbReference type="EMBL" id="CUS54600.1"/>
    </source>
</evidence>
<name>A0A160TV83_9ZZZZ</name>
<dbReference type="AlphaFoldDB" id="A0A160TV83"/>